<evidence type="ECO:0000313" key="12">
    <source>
        <dbReference type="EMBL" id="KAK6748590.1"/>
    </source>
</evidence>
<gene>
    <name evidence="12" type="primary">Necator_chrIV.g14593</name>
    <name evidence="12" type="ORF">RB195_001298</name>
</gene>
<dbReference type="PANTHER" id="PTHR12764">
    <property type="entry name" value="WD REPEAT DOMAIN-RELATED"/>
    <property type="match status" value="1"/>
</dbReference>
<keyword evidence="3 7" id="KW-0853">WD repeat</keyword>
<dbReference type="InterPro" id="IPR039857">
    <property type="entry name" value="Ift122/121"/>
</dbReference>
<dbReference type="SUPFAM" id="SSF50978">
    <property type="entry name" value="WD40 repeat-like"/>
    <property type="match status" value="1"/>
</dbReference>
<evidence type="ECO:0000313" key="13">
    <source>
        <dbReference type="Proteomes" id="UP001303046"/>
    </source>
</evidence>
<dbReference type="InterPro" id="IPR056838">
    <property type="entry name" value="Zn_ribbon_IFT122"/>
</dbReference>
<dbReference type="InterPro" id="IPR056153">
    <property type="entry name" value="Beta-prop_IFT122_1st"/>
</dbReference>
<protein>
    <recommendedName>
        <fullName evidence="2">Intraflagellar transport protein 122 homolog</fullName>
    </recommendedName>
</protein>
<comment type="caution">
    <text evidence="12">The sequence shown here is derived from an EMBL/GenBank/DDBJ whole genome shotgun (WGS) entry which is preliminary data.</text>
</comment>
<dbReference type="Pfam" id="PF25144">
    <property type="entry name" value="Zn_ribbon_IFT122"/>
    <property type="match status" value="1"/>
</dbReference>
<dbReference type="Proteomes" id="UP001303046">
    <property type="component" value="Unassembled WGS sequence"/>
</dbReference>
<evidence type="ECO:0000259" key="11">
    <source>
        <dbReference type="Pfam" id="PF25295"/>
    </source>
</evidence>
<dbReference type="PANTHER" id="PTHR12764:SF4">
    <property type="entry name" value="INTRAFLAGELLAR TRANSPORT PROTEIN 122 HOMOLOG"/>
    <property type="match status" value="1"/>
</dbReference>
<name>A0ABR1DF75_NECAM</name>
<evidence type="ECO:0000256" key="2">
    <source>
        <dbReference type="ARBA" id="ARBA00019442"/>
    </source>
</evidence>
<evidence type="ECO:0000256" key="4">
    <source>
        <dbReference type="ARBA" id="ARBA00022737"/>
    </source>
</evidence>
<evidence type="ECO:0000256" key="3">
    <source>
        <dbReference type="ARBA" id="ARBA00022574"/>
    </source>
</evidence>
<dbReference type="Pfam" id="PF25295">
    <property type="entry name" value="TPR_IFT122"/>
    <property type="match status" value="1"/>
</dbReference>
<dbReference type="InterPro" id="IPR015943">
    <property type="entry name" value="WD40/YVTN_repeat-like_dom_sf"/>
</dbReference>
<dbReference type="Gene3D" id="1.25.40.470">
    <property type="match status" value="1"/>
</dbReference>
<keyword evidence="13" id="KW-1185">Reference proteome</keyword>
<feature type="domain" description="IFT122 first beta-propeller" evidence="9">
    <location>
        <begin position="13"/>
        <end position="188"/>
    </location>
</feature>
<feature type="domain" description="IFT122 first beta-propeller" evidence="9">
    <location>
        <begin position="196"/>
        <end position="311"/>
    </location>
</feature>
<evidence type="ECO:0000259" key="8">
    <source>
        <dbReference type="Pfam" id="PF23377"/>
    </source>
</evidence>
<accession>A0ABR1DF75</accession>
<dbReference type="Pfam" id="PF23381">
    <property type="entry name" value="Beta-prop_IFT122_1st"/>
    <property type="match status" value="2"/>
</dbReference>
<dbReference type="EMBL" id="JAVFWL010000004">
    <property type="protein sequence ID" value="KAK6748590.1"/>
    <property type="molecule type" value="Genomic_DNA"/>
</dbReference>
<evidence type="ECO:0000259" key="9">
    <source>
        <dbReference type="Pfam" id="PF23381"/>
    </source>
</evidence>
<keyword evidence="4" id="KW-0677">Repeat</keyword>
<dbReference type="SMART" id="SM00320">
    <property type="entry name" value="WD40"/>
    <property type="match status" value="8"/>
</dbReference>
<dbReference type="InterPro" id="IPR056152">
    <property type="entry name" value="Beta-prop_IFT122_2nd"/>
</dbReference>
<dbReference type="InterPro" id="IPR001680">
    <property type="entry name" value="WD40_rpt"/>
</dbReference>
<feature type="domain" description="IFT122 second beta-propeller" evidence="8">
    <location>
        <begin position="317"/>
        <end position="573"/>
    </location>
</feature>
<sequence length="1171" mass="132636">MERCQTSAFIGLRAIHCVYDLAFKPDGSELLVAADNKVIIYDGIDGTLLQVLKGHKDLVYAVAWSHDGGTFASGSADRSVILWTEQHEGTLKYSHSDAIQCLAFSPVAPLLLSCAMGDFGLWSADEKNVQKQRITGRCASCAWSRDGTLFAIGTHDGFVHIKKSSSFQNDDYVAKIERPGGEAVWAIRFCAPRPQDDASRRFYDNESSSEILVVTDWNRRVGFYDLEGNPVKRDDMVLSYDPTCVEFIPSGQFLLIGGSGRQVTLHTRLGTEIGTVAQMDTWVWCIRVRPVSNPNTVVVGCVDGTIACYNLMFSTIHGLHKERYAFRDNMTDVVVQHLIHHTMTRIRCNDLVKKVAIYGHKLAIQLPDRLHIYRQIKGDGENEQLEYTLSEQINKAFDCSLLVVCSNHLILCDERRLQCYDHKGLKQREWRLDSAIRYIKVIGGPPGRETILIGLREGQVCKLFVDNPFPVHVLKLNGPIKCIDMSVTRKYIAVVDDSGLCAVFDANTKEVLFEEPNCNSVAFNSDNEDIICYSGNSKLTVRARGYPGHQQTMFGFVVGFSGNKVYCLHIYAMQAIEVPFSNQLYQYIEKKEYQKAYELACLGVTSEDWEILAKEAIEDLECGIAKKAFARVKDYRSLQLVHEIKEMIAANEPEYILRGHILCYDGKFHEAAALYRENGDDNRAMQLFTDLHMFDEAQEVMASASGETQRMLMRKRADWAQNSNQPKIAAEMLISSGDLDKAVQLITENDWMDLAINVMRKLERSDVDSLRKLAGYFIRKSEFNLAAKIYGNINDIKAMAQMHVAAGHWTDAFAIADRYPKFVEDVYLPYARHLAERDQFLEAQKAYHKAGRDQEALRVLEQLTANAVDENRFADAGYYHWLLSMQYLERSKDNPSLVPKFQESAKLAEVYYAYDAIFLYCNQPFTRHSPETLLNMARYLAAQKPVPNISQVLINYTMARIGRELGAYKLARDTLDRLGSLRVPPRLQRDVELMTVNIRAKPFSDAEDLLPVCHRCGLNNPLTCGMKCVHCKTGFEHSFATFEILPLIEFTIDESISTEEATSLIESEPPLNDSNFNPFQNISKKSGEVCLSRDDLNRLEKGQVIILHLPEPLKTRFLFNQMPSISVSKCPSCNKVFHSDDFEMAVLQEGHCPFCRSVQERPDNPYALDDP</sequence>
<dbReference type="PROSITE" id="PS50294">
    <property type="entry name" value="WD_REPEATS_REGION"/>
    <property type="match status" value="1"/>
</dbReference>
<dbReference type="PROSITE" id="PS50082">
    <property type="entry name" value="WD_REPEATS_2"/>
    <property type="match status" value="1"/>
</dbReference>
<evidence type="ECO:0000256" key="7">
    <source>
        <dbReference type="PROSITE-ProRule" id="PRU00221"/>
    </source>
</evidence>
<dbReference type="Pfam" id="PF25143">
    <property type="entry name" value="Zn_ribbon_IFT122_C"/>
    <property type="match status" value="1"/>
</dbReference>
<evidence type="ECO:0000256" key="5">
    <source>
        <dbReference type="ARBA" id="ARBA00023069"/>
    </source>
</evidence>
<evidence type="ECO:0000259" key="10">
    <source>
        <dbReference type="Pfam" id="PF25144"/>
    </source>
</evidence>
<organism evidence="12 13">
    <name type="scientific">Necator americanus</name>
    <name type="common">Human hookworm</name>
    <dbReference type="NCBI Taxonomy" id="51031"/>
    <lineage>
        <taxon>Eukaryota</taxon>
        <taxon>Metazoa</taxon>
        <taxon>Ecdysozoa</taxon>
        <taxon>Nematoda</taxon>
        <taxon>Chromadorea</taxon>
        <taxon>Rhabditida</taxon>
        <taxon>Rhabditina</taxon>
        <taxon>Rhabditomorpha</taxon>
        <taxon>Strongyloidea</taxon>
        <taxon>Ancylostomatidae</taxon>
        <taxon>Bunostominae</taxon>
        <taxon>Necator</taxon>
    </lineage>
</organism>
<keyword evidence="6" id="KW-0966">Cell projection</keyword>
<evidence type="ECO:0000256" key="1">
    <source>
        <dbReference type="ARBA" id="ARBA00004138"/>
    </source>
</evidence>
<keyword evidence="5" id="KW-0969">Cilium</keyword>
<evidence type="ECO:0000256" key="6">
    <source>
        <dbReference type="ARBA" id="ARBA00023273"/>
    </source>
</evidence>
<proteinExistence type="predicted"/>
<feature type="domain" description="IFT122 zinc ribbon" evidence="10">
    <location>
        <begin position="1007"/>
        <end position="1048"/>
    </location>
</feature>
<dbReference type="InterPro" id="IPR036322">
    <property type="entry name" value="WD40_repeat_dom_sf"/>
</dbReference>
<feature type="repeat" description="WD" evidence="7">
    <location>
        <begin position="52"/>
        <end position="83"/>
    </location>
</feature>
<dbReference type="Pfam" id="PF23377">
    <property type="entry name" value="Beta-prop_IFT122_2nd"/>
    <property type="match status" value="1"/>
</dbReference>
<dbReference type="Gene3D" id="2.130.10.10">
    <property type="entry name" value="YVTN repeat-like/Quinoprotein amine dehydrogenase"/>
    <property type="match status" value="3"/>
</dbReference>
<dbReference type="InterPro" id="IPR057411">
    <property type="entry name" value="TPR_IFT122"/>
</dbReference>
<comment type="subcellular location">
    <subcellularLocation>
        <location evidence="1">Cell projection</location>
        <location evidence="1">Cilium</location>
    </subcellularLocation>
</comment>
<feature type="domain" description="Intraflagellar transport protein 122 homolog TPR" evidence="11">
    <location>
        <begin position="581"/>
        <end position="952"/>
    </location>
</feature>
<reference evidence="12 13" key="1">
    <citation type="submission" date="2023-08" db="EMBL/GenBank/DDBJ databases">
        <title>A Necator americanus chromosomal reference genome.</title>
        <authorList>
            <person name="Ilik V."/>
            <person name="Petrzelkova K.J."/>
            <person name="Pardy F."/>
            <person name="Fuh T."/>
            <person name="Niatou-Singa F.S."/>
            <person name="Gouil Q."/>
            <person name="Baker L."/>
            <person name="Ritchie M.E."/>
            <person name="Jex A.R."/>
            <person name="Gazzola D."/>
            <person name="Li H."/>
            <person name="Toshio Fujiwara R."/>
            <person name="Zhan B."/>
            <person name="Aroian R.V."/>
            <person name="Pafco B."/>
            <person name="Schwarz E.M."/>
        </authorList>
    </citation>
    <scope>NUCLEOTIDE SEQUENCE [LARGE SCALE GENOMIC DNA]</scope>
    <source>
        <strain evidence="12 13">Aroian</strain>
        <tissue evidence="12">Whole animal</tissue>
    </source>
</reference>